<dbReference type="Proteomes" id="UP000765509">
    <property type="component" value="Unassembled WGS sequence"/>
</dbReference>
<keyword evidence="2" id="KW-1185">Reference proteome</keyword>
<protein>
    <submittedName>
        <fullName evidence="1">Uncharacterized protein</fullName>
    </submittedName>
</protein>
<dbReference type="EMBL" id="AVOT02020346">
    <property type="protein sequence ID" value="MBW0508479.1"/>
    <property type="molecule type" value="Genomic_DNA"/>
</dbReference>
<name>A0A9Q3HMR4_9BASI</name>
<evidence type="ECO:0000313" key="1">
    <source>
        <dbReference type="EMBL" id="MBW0508479.1"/>
    </source>
</evidence>
<organism evidence="1 2">
    <name type="scientific">Austropuccinia psidii MF-1</name>
    <dbReference type="NCBI Taxonomy" id="1389203"/>
    <lineage>
        <taxon>Eukaryota</taxon>
        <taxon>Fungi</taxon>
        <taxon>Dikarya</taxon>
        <taxon>Basidiomycota</taxon>
        <taxon>Pucciniomycotina</taxon>
        <taxon>Pucciniomycetes</taxon>
        <taxon>Pucciniales</taxon>
        <taxon>Sphaerophragmiaceae</taxon>
        <taxon>Austropuccinia</taxon>
    </lineage>
</organism>
<sequence length="157" mass="16896">MPTLTLELASASPPNPLQCLVCLCAHNPPDETPTLPPISTLTTPYAYAPLPHLLLSLQFLRSCGALNAHLTCLRCYLQSLRLQFPPDMPLMRLAIHMLAVPSQHASDAPLTLAQSSRPLIIFTLLQLPISTLTTPYASAPRLISSAAYKSYAPGAPS</sequence>
<proteinExistence type="predicted"/>
<reference evidence="1" key="1">
    <citation type="submission" date="2021-03" db="EMBL/GenBank/DDBJ databases">
        <title>Draft genome sequence of rust myrtle Austropuccinia psidii MF-1, a brazilian biotype.</title>
        <authorList>
            <person name="Quecine M.C."/>
            <person name="Pachon D.M.R."/>
            <person name="Bonatelli M.L."/>
            <person name="Correr F.H."/>
            <person name="Franceschini L.M."/>
            <person name="Leite T.F."/>
            <person name="Margarido G.R.A."/>
            <person name="Almeida C.A."/>
            <person name="Ferrarezi J.A."/>
            <person name="Labate C.A."/>
        </authorList>
    </citation>
    <scope>NUCLEOTIDE SEQUENCE</scope>
    <source>
        <strain evidence="1">MF-1</strain>
    </source>
</reference>
<comment type="caution">
    <text evidence="1">The sequence shown here is derived from an EMBL/GenBank/DDBJ whole genome shotgun (WGS) entry which is preliminary data.</text>
</comment>
<gene>
    <name evidence="1" type="ORF">O181_048194</name>
</gene>
<accession>A0A9Q3HMR4</accession>
<dbReference type="AlphaFoldDB" id="A0A9Q3HMR4"/>
<evidence type="ECO:0000313" key="2">
    <source>
        <dbReference type="Proteomes" id="UP000765509"/>
    </source>
</evidence>